<evidence type="ECO:0000313" key="8">
    <source>
        <dbReference type="EMBL" id="QTW43718.1"/>
    </source>
</evidence>
<keyword evidence="2" id="KW-0677">Repeat</keyword>
<evidence type="ECO:0000256" key="3">
    <source>
        <dbReference type="ARBA" id="ARBA00022741"/>
    </source>
</evidence>
<keyword evidence="4" id="KW-0067">ATP-binding</keyword>
<dbReference type="InterPro" id="IPR003439">
    <property type="entry name" value="ABC_transporter-like_ATP-bd"/>
</dbReference>
<feature type="region of interest" description="Disordered" evidence="6">
    <location>
        <begin position="133"/>
        <end position="161"/>
    </location>
</feature>
<reference evidence="8" key="1">
    <citation type="submission" date="2020-10" db="EMBL/GenBank/DDBJ databases">
        <authorList>
            <person name="Kim D.-H."/>
        </authorList>
    </citation>
    <scope>NUCLEOTIDE SEQUENCE</scope>
</reference>
<evidence type="ECO:0000256" key="4">
    <source>
        <dbReference type="ARBA" id="ARBA00022840"/>
    </source>
</evidence>
<dbReference type="Pfam" id="PF00005">
    <property type="entry name" value="ABC_tran"/>
    <property type="match status" value="2"/>
</dbReference>
<dbReference type="CDD" id="cd03221">
    <property type="entry name" value="ABCF_EF-3"/>
    <property type="match status" value="2"/>
</dbReference>
<dbReference type="AlphaFoldDB" id="A0A8B0MCU4"/>
<dbReference type="PANTHER" id="PTHR19211:SF117">
    <property type="entry name" value="ATP-BINDING CASSETTE SUB-FAMILY F MEMBER 3"/>
    <property type="match status" value="1"/>
</dbReference>
<sequence length="711" mass="80217">MAQCCKLIKKSFPNLNDDIYAYLESVLENATEDIETVEDVYEAVGEVLMDVEEDKTEEDILEVCNSILNLLKPESSKKVNGIQKMLNAPVHLGQLASDQGLEDIKEANSIWLKTTDDAARNVDSKKLEKAKELDLKKQSKKDGKEIKPNSNKYGSREATASQVISKKEVRAELSGNNNSKDIHLENFDITYGEKVLIRGADVTLAYGRRYGFVGRNGLGKTTVLRMISEKQLKIPSHISILHVEQEVVGDDTRAIDSVLESDIVRHALLLEEQDLNQKINNGGEGAQDASSRLSEVYQELEAIDAAKAPARAAVILDGLGFIGDMQERATKTFSGGWRMRLALARALFSKPDLLLLDEPTNMLDMQAIIWLERYLQTWKSTILVVSHDRSFLDEVPTDILHIHSQKIDTYKGNYSDFNNTMVERLKAQSREYESQMEFRKHVQEFIDKFRYNAKRAPMVQSRIKMLEKLPKLEPVVTEATVTLKFPDVDKLSPPILMLSEVSYTYPETTRTIFSKVDLSATMESRICIVGENGAGKSTLLKILMDRFSPTQGTRTAHRNLKFGYFTQHFVDQLDLSVCSVELMQKEFPGKKVEEYRRMLGQFGVTGDMALQQIESLSGGQKSRVAFAVLCGHNPNFLILDEPTNHLDIETIEALGNALIKYKGGVILVSHDERLLKMVCQELWVCSRGKVWSIDGGLDEYRKMVEKEMVLS</sequence>
<evidence type="ECO:0000259" key="7">
    <source>
        <dbReference type="SMART" id="SM00382"/>
    </source>
</evidence>
<keyword evidence="3" id="KW-0547">Nucleotide-binding</keyword>
<dbReference type="InterPro" id="IPR050611">
    <property type="entry name" value="ABCF"/>
</dbReference>
<dbReference type="FunFam" id="3.40.50.300:FF:000104">
    <property type="entry name" value="ATP-binding cassette sub-family F member 3"/>
    <property type="match status" value="1"/>
</dbReference>
<keyword evidence="5" id="KW-0007">Acetylation</keyword>
<dbReference type="InterPro" id="IPR017871">
    <property type="entry name" value="ABC_transporter-like_CS"/>
</dbReference>
<comment type="similarity">
    <text evidence="1">Belongs to the ABC transporter superfamily. ABCF family. EF3 subfamily.</text>
</comment>
<dbReference type="PANTHER" id="PTHR19211">
    <property type="entry name" value="ATP-BINDING TRANSPORT PROTEIN-RELATED"/>
    <property type="match status" value="1"/>
</dbReference>
<dbReference type="Pfam" id="PF12848">
    <property type="entry name" value="ABC_tran_Xtn"/>
    <property type="match status" value="1"/>
</dbReference>
<reference evidence="8" key="2">
    <citation type="journal article" name="Mar. Pollut. Bull.">
        <title>The genome of the European estuarine calanoid copepod Eurytemora affinis: Potential use in molecular ecotoxicology.</title>
        <authorList>
            <person name="Choi B.S."/>
            <person name="Kim D.H."/>
            <person name="Kim M.S."/>
            <person name="Park J.C."/>
            <person name="Lee Y.H."/>
            <person name="Kim H.J."/>
            <person name="Jeong C.B."/>
            <person name="Hagiwara A."/>
            <person name="Souissi S."/>
            <person name="Lee J.S."/>
        </authorList>
    </citation>
    <scope>NUCLEOTIDE SEQUENCE</scope>
</reference>
<feature type="compositionally biased region" description="Polar residues" evidence="6">
    <location>
        <begin position="148"/>
        <end position="161"/>
    </location>
</feature>
<dbReference type="EMBL" id="MW149418">
    <property type="protein sequence ID" value="QTW43718.1"/>
    <property type="molecule type" value="mRNA"/>
</dbReference>
<evidence type="ECO:0000256" key="5">
    <source>
        <dbReference type="ARBA" id="ARBA00022990"/>
    </source>
</evidence>
<evidence type="ECO:0000256" key="1">
    <source>
        <dbReference type="ARBA" id="ARBA00011054"/>
    </source>
</evidence>
<dbReference type="InterPro" id="IPR032781">
    <property type="entry name" value="ABC_tran_Xtn"/>
</dbReference>
<feature type="domain" description="AAA+ ATPase" evidence="7">
    <location>
        <begin position="522"/>
        <end position="689"/>
    </location>
</feature>
<dbReference type="PROSITE" id="PS00211">
    <property type="entry name" value="ABC_TRANSPORTER_1"/>
    <property type="match status" value="1"/>
</dbReference>
<accession>A0A8B0MCU4</accession>
<organism evidence="8">
    <name type="scientific">Eurytemora affinis</name>
    <name type="common">Copepod</name>
    <name type="synonym">Temora affinis</name>
    <dbReference type="NCBI Taxonomy" id="88015"/>
    <lineage>
        <taxon>Eukaryota</taxon>
        <taxon>Metazoa</taxon>
        <taxon>Ecdysozoa</taxon>
        <taxon>Arthropoda</taxon>
        <taxon>Crustacea</taxon>
        <taxon>Multicrustacea</taxon>
        <taxon>Hexanauplia</taxon>
        <taxon>Copepoda</taxon>
        <taxon>Calanoida</taxon>
        <taxon>Temoridae</taxon>
        <taxon>Eurytemora</taxon>
    </lineage>
</organism>
<name>A0A8B0MCU4_EURAF</name>
<dbReference type="OrthoDB" id="2110130at2759"/>
<dbReference type="GO" id="GO:0005524">
    <property type="term" value="F:ATP binding"/>
    <property type="evidence" value="ECO:0007669"/>
    <property type="project" value="UniProtKB-KW"/>
</dbReference>
<dbReference type="GO" id="GO:0016887">
    <property type="term" value="F:ATP hydrolysis activity"/>
    <property type="evidence" value="ECO:0007669"/>
    <property type="project" value="InterPro"/>
</dbReference>
<protein>
    <submittedName>
        <fullName evidence="8">ABCF3</fullName>
    </submittedName>
</protein>
<dbReference type="SUPFAM" id="SSF52540">
    <property type="entry name" value="P-loop containing nucleoside triphosphate hydrolases"/>
    <property type="match status" value="2"/>
</dbReference>
<proteinExistence type="evidence at transcript level"/>
<evidence type="ECO:0000256" key="6">
    <source>
        <dbReference type="SAM" id="MobiDB-lite"/>
    </source>
</evidence>
<feature type="domain" description="AAA+ ATPase" evidence="7">
    <location>
        <begin position="206"/>
        <end position="413"/>
    </location>
</feature>
<dbReference type="Pfam" id="PF26051">
    <property type="entry name" value="PWI_ABCF3"/>
    <property type="match status" value="1"/>
</dbReference>
<dbReference type="FunFam" id="3.40.50.300:FF:001438">
    <property type="entry name" value="ATP-binding cassette sub-family F member 3"/>
    <property type="match status" value="1"/>
</dbReference>
<dbReference type="InterPro" id="IPR003593">
    <property type="entry name" value="AAA+_ATPase"/>
</dbReference>
<dbReference type="Gene3D" id="3.40.50.300">
    <property type="entry name" value="P-loop containing nucleotide triphosphate hydrolases"/>
    <property type="match status" value="2"/>
</dbReference>
<dbReference type="InterPro" id="IPR058770">
    <property type="entry name" value="PWI_ABCF3"/>
</dbReference>
<dbReference type="InterPro" id="IPR027417">
    <property type="entry name" value="P-loop_NTPase"/>
</dbReference>
<dbReference type="SMART" id="SM00382">
    <property type="entry name" value="AAA"/>
    <property type="match status" value="2"/>
</dbReference>
<feature type="compositionally biased region" description="Basic and acidic residues" evidence="6">
    <location>
        <begin position="133"/>
        <end position="147"/>
    </location>
</feature>
<evidence type="ECO:0000256" key="2">
    <source>
        <dbReference type="ARBA" id="ARBA00022737"/>
    </source>
</evidence>